<accession>A0A1W1BVU0</accession>
<feature type="domain" description="NarX-like N-terminal" evidence="5">
    <location>
        <begin position="27"/>
        <end position="123"/>
    </location>
</feature>
<proteinExistence type="predicted"/>
<dbReference type="AlphaFoldDB" id="A0A1W1BVU0"/>
<keyword evidence="2" id="KW-0812">Transmembrane</keyword>
<evidence type="ECO:0000256" key="2">
    <source>
        <dbReference type="ARBA" id="ARBA00022692"/>
    </source>
</evidence>
<gene>
    <name evidence="6" type="ORF">MNB_SV-12-1979</name>
</gene>
<keyword evidence="3" id="KW-1133">Transmembrane helix</keyword>
<comment type="subcellular location">
    <subcellularLocation>
        <location evidence="1">Membrane</location>
        <topology evidence="1">Multi-pass membrane protein</topology>
    </subcellularLocation>
</comment>
<dbReference type="GO" id="GO:0016020">
    <property type="term" value="C:membrane"/>
    <property type="evidence" value="ECO:0007669"/>
    <property type="project" value="UniProtKB-SubCell"/>
</dbReference>
<evidence type="ECO:0000256" key="3">
    <source>
        <dbReference type="ARBA" id="ARBA00022989"/>
    </source>
</evidence>
<organism evidence="6">
    <name type="scientific">hydrothermal vent metagenome</name>
    <dbReference type="NCBI Taxonomy" id="652676"/>
    <lineage>
        <taxon>unclassified sequences</taxon>
        <taxon>metagenomes</taxon>
        <taxon>ecological metagenomes</taxon>
    </lineage>
</organism>
<feature type="domain" description="NarX-like N-terminal" evidence="5">
    <location>
        <begin position="162"/>
        <end position="260"/>
    </location>
</feature>
<evidence type="ECO:0000259" key="5">
    <source>
        <dbReference type="Pfam" id="PF13675"/>
    </source>
</evidence>
<dbReference type="Pfam" id="PF13675">
    <property type="entry name" value="PilJ"/>
    <property type="match status" value="2"/>
</dbReference>
<protein>
    <submittedName>
        <fullName evidence="6">Nitric oxide-responding transcriptional regulator Dnr (Crp/Fnr family)</fullName>
    </submittedName>
</protein>
<dbReference type="InterPro" id="IPR029095">
    <property type="entry name" value="NarX-like_N"/>
</dbReference>
<name>A0A1W1BVU0_9ZZZZ</name>
<evidence type="ECO:0000256" key="1">
    <source>
        <dbReference type="ARBA" id="ARBA00004141"/>
    </source>
</evidence>
<evidence type="ECO:0000313" key="6">
    <source>
        <dbReference type="EMBL" id="SFV57587.1"/>
    </source>
</evidence>
<evidence type="ECO:0000256" key="4">
    <source>
        <dbReference type="ARBA" id="ARBA00023136"/>
    </source>
</evidence>
<reference evidence="6" key="1">
    <citation type="submission" date="2016-10" db="EMBL/GenBank/DDBJ databases">
        <authorList>
            <person name="de Groot N.N."/>
        </authorList>
    </citation>
    <scope>NUCLEOTIDE SEQUENCE</scope>
</reference>
<keyword evidence="4" id="KW-0472">Membrane</keyword>
<dbReference type="EMBL" id="FPHE01000079">
    <property type="protein sequence ID" value="SFV57587.1"/>
    <property type="molecule type" value="Genomic_DNA"/>
</dbReference>
<sequence>MRIAIKMLTVLLLLTTTIFALSDKELAITIDLSGKQRMLTQKMAKEAFLIKSNIDKKTNIKKLTQSSKLFDKTLNGLLVGDKELELVALKDDKIEKQLKKVVSIWEPFYKEIKNILNNKSSEKSYTTICDKNSELLKEINLVFKYYILQQKKSNFVLTNDMNLAEKQKILLQKMEKALLISNNGIKTQEHKDEFLNSQKLFTKILKGLLEGNDSLKLRGVNLPEIKKQLRVVEQLWNKEQKNLQNALSNKSPLKAIDALENVSIEMDKSVKLYTASFNRQQQRDEFASLINIHTSLEKMDSETKFLLEKLAKAETE</sequence>